<dbReference type="SUPFAM" id="SSF53590">
    <property type="entry name" value="Nucleoside hydrolase"/>
    <property type="match status" value="1"/>
</dbReference>
<dbReference type="Gene3D" id="3.90.245.10">
    <property type="entry name" value="Ribonucleoside hydrolase-like"/>
    <property type="match status" value="1"/>
</dbReference>
<proteinExistence type="predicted"/>
<dbReference type="GO" id="GO:0006152">
    <property type="term" value="P:purine nucleoside catabolic process"/>
    <property type="evidence" value="ECO:0007669"/>
    <property type="project" value="TreeGrafter"/>
</dbReference>
<feature type="domain" description="Inosine/uridine-preferring nucleoside hydrolase" evidence="3">
    <location>
        <begin position="28"/>
        <end position="307"/>
    </location>
</feature>
<dbReference type="InterPro" id="IPR001910">
    <property type="entry name" value="Inosine/uridine_hydrolase_dom"/>
</dbReference>
<accession>E6PYA3</accession>
<sequence length="318" mass="34096">MIIAVHPASAQSLQESEPSALQRPAQLVWIDTDIGDDIDDAFALALLLKSPEVRILGISTTFGDTETRARLVDRFLDRFLAGAGAPSIPVTAGLPTKTANVLTQRAYAEGFPARPHPDAVAALLAAIQAHPGQVTLLAIGPLFNVAAASQRSPETFHKLKRIVMMGGSIRRGYNSPCGKPTPPSPEWNILQDPPGAQQVFATGVPVFLLPLDSTQIPLSLAARLKLFAAANPLTDQLALLYPEWTAHSWNHSPTPILYDALAAASILKPRLCPTRPMRIAVNDQGFTLTTAGPPNAQVCLQSDATGFSRLMTERIEKK</sequence>
<reference evidence="4" key="1">
    <citation type="submission" date="2009-10" db="EMBL/GenBank/DDBJ databases">
        <title>Diversity of trophic interactions inside an arsenic-rich microbial ecosystem.</title>
        <authorList>
            <person name="Bertin P.N."/>
            <person name="Heinrich-Salmeron A."/>
            <person name="Pelletier E."/>
            <person name="Goulhen-Chollet F."/>
            <person name="Arsene-Ploetze F."/>
            <person name="Gallien S."/>
            <person name="Calteau A."/>
            <person name="Vallenet D."/>
            <person name="Casiot C."/>
            <person name="Chane-Woon-Ming B."/>
            <person name="Giloteaux L."/>
            <person name="Barakat M."/>
            <person name="Bonnefoy V."/>
            <person name="Bruneel O."/>
            <person name="Chandler M."/>
            <person name="Cleiss J."/>
            <person name="Duran R."/>
            <person name="Elbaz-Poulichet F."/>
            <person name="Fonknechten N."/>
            <person name="Lauga B."/>
            <person name="Mornico D."/>
            <person name="Ortet P."/>
            <person name="Schaeffer C."/>
            <person name="Siguier P."/>
            <person name="Alexander Thil Smith A."/>
            <person name="Van Dorsselaer A."/>
            <person name="Weissenbach J."/>
            <person name="Medigue C."/>
            <person name="Le Paslier D."/>
        </authorList>
    </citation>
    <scope>NUCLEOTIDE SEQUENCE</scope>
</reference>
<dbReference type="Pfam" id="PF01156">
    <property type="entry name" value="IU_nuc_hydro"/>
    <property type="match status" value="1"/>
</dbReference>
<protein>
    <submittedName>
        <fullName evidence="4">Putative inosine-uridine preferring nucleoside hydrolase</fullName>
    </submittedName>
</protein>
<keyword evidence="1 4" id="KW-0378">Hydrolase</keyword>
<dbReference type="PANTHER" id="PTHR12304:SF4">
    <property type="entry name" value="URIDINE NUCLEOSIDASE"/>
    <property type="match status" value="1"/>
</dbReference>
<dbReference type="AlphaFoldDB" id="E6PYA3"/>
<dbReference type="GO" id="GO:0005829">
    <property type="term" value="C:cytosol"/>
    <property type="evidence" value="ECO:0007669"/>
    <property type="project" value="TreeGrafter"/>
</dbReference>
<keyword evidence="2" id="KW-0326">Glycosidase</keyword>
<evidence type="ECO:0000256" key="2">
    <source>
        <dbReference type="ARBA" id="ARBA00023295"/>
    </source>
</evidence>
<evidence type="ECO:0000259" key="3">
    <source>
        <dbReference type="Pfam" id="PF01156"/>
    </source>
</evidence>
<dbReference type="InterPro" id="IPR036452">
    <property type="entry name" value="Ribo_hydro-like"/>
</dbReference>
<dbReference type="EMBL" id="CABN01000067">
    <property type="protein sequence ID" value="CBH99912.1"/>
    <property type="molecule type" value="Genomic_DNA"/>
</dbReference>
<evidence type="ECO:0000256" key="1">
    <source>
        <dbReference type="ARBA" id="ARBA00022801"/>
    </source>
</evidence>
<dbReference type="GO" id="GO:0008477">
    <property type="term" value="F:purine nucleosidase activity"/>
    <property type="evidence" value="ECO:0007669"/>
    <property type="project" value="TreeGrafter"/>
</dbReference>
<evidence type="ECO:0000313" key="4">
    <source>
        <dbReference type="EMBL" id="CBH99912.1"/>
    </source>
</evidence>
<dbReference type="PANTHER" id="PTHR12304">
    <property type="entry name" value="INOSINE-URIDINE PREFERRING NUCLEOSIDE HYDROLASE"/>
    <property type="match status" value="1"/>
</dbReference>
<organism evidence="4">
    <name type="scientific">mine drainage metagenome</name>
    <dbReference type="NCBI Taxonomy" id="410659"/>
    <lineage>
        <taxon>unclassified sequences</taxon>
        <taxon>metagenomes</taxon>
        <taxon>ecological metagenomes</taxon>
    </lineage>
</organism>
<name>E6PYA3_9ZZZZ</name>
<dbReference type="InterPro" id="IPR023186">
    <property type="entry name" value="IUNH"/>
</dbReference>
<gene>
    <name evidence="4" type="ORF">CARN3_0878</name>
</gene>
<comment type="caution">
    <text evidence="4">The sequence shown here is derived from an EMBL/GenBank/DDBJ whole genome shotgun (WGS) entry which is preliminary data.</text>
</comment>